<evidence type="ECO:0008006" key="3">
    <source>
        <dbReference type="Google" id="ProtNLM"/>
    </source>
</evidence>
<dbReference type="SUPFAM" id="SSF144232">
    <property type="entry name" value="HIT/MYND zinc finger-like"/>
    <property type="match status" value="1"/>
</dbReference>
<evidence type="ECO:0000313" key="1">
    <source>
        <dbReference type="EMBL" id="KAL0580165.1"/>
    </source>
</evidence>
<name>A0ABR3FXA4_9AGAR</name>
<keyword evidence="2" id="KW-1185">Reference proteome</keyword>
<dbReference type="EMBL" id="JBAHYK010000037">
    <property type="protein sequence ID" value="KAL0580165.1"/>
    <property type="molecule type" value="Genomic_DNA"/>
</dbReference>
<sequence>MSHHHQYRTFAGASLLSLREIAAQLQQIGRPPSPFRASSTATEVVRIVAALGINASLSPSETLAVVSPTLWSTRLEPWIKGLLIATLIAYDDPNPSNNAYTLRDDVLHAIPDSLSLLFHVGAPFTLAEVEPGEDALLLTNQIQYLFTRVWLATIRDEHPASKSWSILLINLFDGDVIHAHSIRAFSAKDIPSFARYTRSRIPRLSLMNLREGTEFAGFIYVFATITLESKTSTLDGSKHCQEAVAAAIPVLVSLLSKVLRVRSTSARDKDSFLDSLTLSTTFILVIALDGAKSISEALACGLLSTLLKRPHLLATLPAEALKSWRALLEKVSRFVVHPMVFHEFSHVVRRWASTRDDYDMWLPRDLWCCWKDCLARAAYVYAIRQRLKARGVLYRCSASTCTNTNVVNYKSCFTCGAFYCSQACQVLDWRSGHRARCSVPELYRNRAAQDLHFFRSVVAAYLADNRADIVRDMESYLLQLQQQPLVGSGSFQDDTELIVTRRKYPILLFDLNMPNIPAPKDCIKFVSTITYACAYRPYIETDILPAWRETEKPGLSVVICLPDAAVDSGDVKFTASFNLLWP</sequence>
<accession>A0ABR3FXA4</accession>
<proteinExistence type="predicted"/>
<protein>
    <recommendedName>
        <fullName evidence="3">MYND-type domain-containing protein</fullName>
    </recommendedName>
</protein>
<comment type="caution">
    <text evidence="1">The sequence shown here is derived from an EMBL/GenBank/DDBJ whole genome shotgun (WGS) entry which is preliminary data.</text>
</comment>
<dbReference type="Proteomes" id="UP001465976">
    <property type="component" value="Unassembled WGS sequence"/>
</dbReference>
<evidence type="ECO:0000313" key="2">
    <source>
        <dbReference type="Proteomes" id="UP001465976"/>
    </source>
</evidence>
<organism evidence="1 2">
    <name type="scientific">Marasmius crinis-equi</name>
    <dbReference type="NCBI Taxonomy" id="585013"/>
    <lineage>
        <taxon>Eukaryota</taxon>
        <taxon>Fungi</taxon>
        <taxon>Dikarya</taxon>
        <taxon>Basidiomycota</taxon>
        <taxon>Agaricomycotina</taxon>
        <taxon>Agaricomycetes</taxon>
        <taxon>Agaricomycetidae</taxon>
        <taxon>Agaricales</taxon>
        <taxon>Marasmiineae</taxon>
        <taxon>Marasmiaceae</taxon>
        <taxon>Marasmius</taxon>
    </lineage>
</organism>
<reference evidence="1 2" key="1">
    <citation type="submission" date="2024-02" db="EMBL/GenBank/DDBJ databases">
        <title>A draft genome for the cacao thread blight pathogen Marasmius crinis-equi.</title>
        <authorList>
            <person name="Cohen S.P."/>
            <person name="Baruah I.K."/>
            <person name="Amoako-Attah I."/>
            <person name="Bukari Y."/>
            <person name="Meinhardt L.W."/>
            <person name="Bailey B.A."/>
        </authorList>
    </citation>
    <scope>NUCLEOTIDE SEQUENCE [LARGE SCALE GENOMIC DNA]</scope>
    <source>
        <strain evidence="1 2">GH-76</strain>
    </source>
</reference>
<gene>
    <name evidence="1" type="ORF">V5O48_001824</name>
</gene>